<sequence>MPLKDLHSLRLYTRVARLGSFSAAAREAGLTQSQVSRMIAELEASLGARLLSRTTRAVVPTEAGLEFLARMEPILAAVDDAENSVRETGELRGLLRIGMPSTMAIRVVIPRLSAFTERHPQLHLELMLEDQWQDMVKEAVDVGIRVGKLPDLAGTAKLIGSMQRIVVASAAYLARHGTPARPEDLEQHRIIGGPAAAHASSWQFERDGESTSVSLTAQISVNDTAGALAAAVGGLGVTSTTSWACAQELQDGTLVQVLPAWKMADLPVHAYFPMGRATRLAARAFADFLASALEQPPTLSEQ</sequence>
<gene>
    <name evidence="6" type="ORF">KFS80_08970</name>
</gene>
<dbReference type="InterPro" id="IPR036390">
    <property type="entry name" value="WH_DNA-bd_sf"/>
</dbReference>
<keyword evidence="4" id="KW-0804">Transcription</keyword>
<keyword evidence="3" id="KW-0238">DNA-binding</keyword>
<reference evidence="6 7" key="1">
    <citation type="submission" date="2021-04" db="EMBL/GenBank/DDBJ databases">
        <title>Pseudomonas rustica sp. nov. isolated from raw milk.</title>
        <authorList>
            <person name="Fiedler G."/>
            <person name="Gieschler S."/>
            <person name="Kabisch J."/>
            <person name="Grimmler C."/>
            <person name="Brinks E."/>
            <person name="Wagner N."/>
            <person name="Hetzer B."/>
            <person name="Franz C.M.A.P."/>
            <person name="Boehnlein C."/>
        </authorList>
    </citation>
    <scope>NUCLEOTIDE SEQUENCE [LARGE SCALE GENOMIC DNA]</scope>
    <source>
        <strain evidence="6 7">MBT-4</strain>
    </source>
</reference>
<protein>
    <submittedName>
        <fullName evidence="6">LysR family transcriptional regulator</fullName>
    </submittedName>
</protein>
<dbReference type="SUPFAM" id="SSF53850">
    <property type="entry name" value="Periplasmic binding protein-like II"/>
    <property type="match status" value="1"/>
</dbReference>
<evidence type="ECO:0000256" key="3">
    <source>
        <dbReference type="ARBA" id="ARBA00023125"/>
    </source>
</evidence>
<dbReference type="EMBL" id="JAGYHF010000004">
    <property type="protein sequence ID" value="MBS4078412.1"/>
    <property type="molecule type" value="Genomic_DNA"/>
</dbReference>
<dbReference type="Pfam" id="PF00126">
    <property type="entry name" value="HTH_1"/>
    <property type="match status" value="1"/>
</dbReference>
<accession>A0ABS5MVR7</accession>
<dbReference type="Gene3D" id="1.10.10.10">
    <property type="entry name" value="Winged helix-like DNA-binding domain superfamily/Winged helix DNA-binding domain"/>
    <property type="match status" value="1"/>
</dbReference>
<dbReference type="PANTHER" id="PTHR30537:SF5">
    <property type="entry name" value="HTH-TYPE TRANSCRIPTIONAL ACTIVATOR TTDR-RELATED"/>
    <property type="match status" value="1"/>
</dbReference>
<dbReference type="InterPro" id="IPR058163">
    <property type="entry name" value="LysR-type_TF_proteobact-type"/>
</dbReference>
<dbReference type="Proteomes" id="UP000676035">
    <property type="component" value="Unassembled WGS sequence"/>
</dbReference>
<evidence type="ECO:0000256" key="1">
    <source>
        <dbReference type="ARBA" id="ARBA00009437"/>
    </source>
</evidence>
<evidence type="ECO:0000313" key="7">
    <source>
        <dbReference type="Proteomes" id="UP000676035"/>
    </source>
</evidence>
<evidence type="ECO:0000256" key="4">
    <source>
        <dbReference type="ARBA" id="ARBA00023163"/>
    </source>
</evidence>
<dbReference type="InterPro" id="IPR036388">
    <property type="entry name" value="WH-like_DNA-bd_sf"/>
</dbReference>
<evidence type="ECO:0000313" key="6">
    <source>
        <dbReference type="EMBL" id="MBS4078412.1"/>
    </source>
</evidence>
<dbReference type="PANTHER" id="PTHR30537">
    <property type="entry name" value="HTH-TYPE TRANSCRIPTIONAL REGULATOR"/>
    <property type="match status" value="1"/>
</dbReference>
<dbReference type="PROSITE" id="PS50931">
    <property type="entry name" value="HTH_LYSR"/>
    <property type="match status" value="1"/>
</dbReference>
<keyword evidence="7" id="KW-1185">Reference proteome</keyword>
<dbReference type="Gene3D" id="3.40.190.290">
    <property type="match status" value="1"/>
</dbReference>
<dbReference type="InterPro" id="IPR005119">
    <property type="entry name" value="LysR_subst-bd"/>
</dbReference>
<evidence type="ECO:0000259" key="5">
    <source>
        <dbReference type="PROSITE" id="PS50931"/>
    </source>
</evidence>
<organism evidence="6 7">
    <name type="scientific">Pseudomonas rustica</name>
    <dbReference type="NCBI Taxonomy" id="2827099"/>
    <lineage>
        <taxon>Bacteria</taxon>
        <taxon>Pseudomonadati</taxon>
        <taxon>Pseudomonadota</taxon>
        <taxon>Gammaproteobacteria</taxon>
        <taxon>Pseudomonadales</taxon>
        <taxon>Pseudomonadaceae</taxon>
        <taxon>Pseudomonas</taxon>
    </lineage>
</organism>
<comment type="caution">
    <text evidence="6">The sequence shown here is derived from an EMBL/GenBank/DDBJ whole genome shotgun (WGS) entry which is preliminary data.</text>
</comment>
<dbReference type="PRINTS" id="PR00039">
    <property type="entry name" value="HTHLYSR"/>
</dbReference>
<dbReference type="RefSeq" id="WP_212544580.1">
    <property type="nucleotide sequence ID" value="NZ_JAGYHF010000004.1"/>
</dbReference>
<name>A0ABS5MVR7_9PSED</name>
<dbReference type="Pfam" id="PF03466">
    <property type="entry name" value="LysR_substrate"/>
    <property type="match status" value="1"/>
</dbReference>
<dbReference type="CDD" id="cd08422">
    <property type="entry name" value="PBP2_CrgA_like"/>
    <property type="match status" value="1"/>
</dbReference>
<keyword evidence="2" id="KW-0805">Transcription regulation</keyword>
<comment type="similarity">
    <text evidence="1">Belongs to the LysR transcriptional regulatory family.</text>
</comment>
<proteinExistence type="inferred from homology"/>
<dbReference type="SUPFAM" id="SSF46785">
    <property type="entry name" value="Winged helix' DNA-binding domain"/>
    <property type="match status" value="1"/>
</dbReference>
<feature type="domain" description="HTH lysR-type" evidence="5">
    <location>
        <begin position="1"/>
        <end position="61"/>
    </location>
</feature>
<dbReference type="InterPro" id="IPR000847">
    <property type="entry name" value="LysR_HTH_N"/>
</dbReference>
<evidence type="ECO:0000256" key="2">
    <source>
        <dbReference type="ARBA" id="ARBA00023015"/>
    </source>
</evidence>